<dbReference type="PANTHER" id="PTHR43441:SF11">
    <property type="entry name" value="RIBOSOMAL-PROTEIN-SERINE ACETYLTRANSFERASE"/>
    <property type="match status" value="1"/>
</dbReference>
<reference evidence="2 3" key="1">
    <citation type="submission" date="2020-07" db="EMBL/GenBank/DDBJ databases">
        <title>Sequencing the genomes of 1000 actinobacteria strains.</title>
        <authorList>
            <person name="Klenk H.-P."/>
        </authorList>
    </citation>
    <scope>NUCLEOTIDE SEQUENCE [LARGE SCALE GENOMIC DNA]</scope>
    <source>
        <strain evidence="2 3">DSM 103164</strain>
    </source>
</reference>
<protein>
    <submittedName>
        <fullName evidence="2">Aminoglycoside 6'-N-acetyltransferase</fullName>
        <ecNumber evidence="2">2.3.1.82</ecNumber>
    </submittedName>
</protein>
<keyword evidence="3" id="KW-1185">Reference proteome</keyword>
<keyword evidence="2" id="KW-0808">Transferase</keyword>
<dbReference type="AlphaFoldDB" id="A0A7Z0D9B6"/>
<gene>
    <name evidence="2" type="ORF">GGQ54_001762</name>
</gene>
<keyword evidence="2" id="KW-0012">Acyltransferase</keyword>
<dbReference type="Pfam" id="PF13302">
    <property type="entry name" value="Acetyltransf_3"/>
    <property type="match status" value="1"/>
</dbReference>
<evidence type="ECO:0000313" key="2">
    <source>
        <dbReference type="EMBL" id="NYI71202.1"/>
    </source>
</evidence>
<dbReference type="GO" id="GO:0008999">
    <property type="term" value="F:protein-N-terminal-alanine acetyltransferase activity"/>
    <property type="evidence" value="ECO:0007669"/>
    <property type="project" value="TreeGrafter"/>
</dbReference>
<dbReference type="GO" id="GO:1990189">
    <property type="term" value="F:protein N-terminal-serine acetyltransferase activity"/>
    <property type="evidence" value="ECO:0007669"/>
    <property type="project" value="TreeGrafter"/>
</dbReference>
<dbReference type="GO" id="GO:0005737">
    <property type="term" value="C:cytoplasm"/>
    <property type="evidence" value="ECO:0007669"/>
    <property type="project" value="TreeGrafter"/>
</dbReference>
<dbReference type="InterPro" id="IPR000182">
    <property type="entry name" value="GNAT_dom"/>
</dbReference>
<dbReference type="GO" id="GO:0047663">
    <property type="term" value="F:aminoglycoside 6'-N-acetyltransferase activity"/>
    <property type="evidence" value="ECO:0007669"/>
    <property type="project" value="UniProtKB-EC"/>
</dbReference>
<dbReference type="EMBL" id="JACBZS010000001">
    <property type="protein sequence ID" value="NYI71202.1"/>
    <property type="molecule type" value="Genomic_DNA"/>
</dbReference>
<name>A0A7Z0D9B6_9ACTN</name>
<dbReference type="RefSeq" id="WP_218843796.1">
    <property type="nucleotide sequence ID" value="NZ_JACBZS010000001.1"/>
</dbReference>
<evidence type="ECO:0000313" key="3">
    <source>
        <dbReference type="Proteomes" id="UP000527616"/>
    </source>
</evidence>
<dbReference type="Proteomes" id="UP000527616">
    <property type="component" value="Unassembled WGS sequence"/>
</dbReference>
<dbReference type="CDD" id="cd04301">
    <property type="entry name" value="NAT_SF"/>
    <property type="match status" value="1"/>
</dbReference>
<dbReference type="EC" id="2.3.1.82" evidence="2"/>
<sequence length="178" mass="19771">MATELHTARLRLRLHRLSDTDALLAYYGEPGVARYLLEGPWTVRTAPKKVAQRVERTGFADDGTALALVAEADGTVVGDIALWLTDDTRRKAEIGWAFNPRFAGRGYATEAARAVLDHAFDDLGLLRVVAQMDARNAASARLCERLGMTREAHLRHDWFAKGEWTDTFVYGLLATDRG</sequence>
<dbReference type="Gene3D" id="3.40.630.30">
    <property type="match status" value="1"/>
</dbReference>
<dbReference type="PROSITE" id="PS51186">
    <property type="entry name" value="GNAT"/>
    <property type="match status" value="1"/>
</dbReference>
<dbReference type="PANTHER" id="PTHR43441">
    <property type="entry name" value="RIBOSOMAL-PROTEIN-SERINE ACETYLTRANSFERASE"/>
    <property type="match status" value="1"/>
</dbReference>
<dbReference type="InterPro" id="IPR051908">
    <property type="entry name" value="Ribosomal_N-acetyltransferase"/>
</dbReference>
<organism evidence="2 3">
    <name type="scientific">Naumannella cuiyingiana</name>
    <dbReference type="NCBI Taxonomy" id="1347891"/>
    <lineage>
        <taxon>Bacteria</taxon>
        <taxon>Bacillati</taxon>
        <taxon>Actinomycetota</taxon>
        <taxon>Actinomycetes</taxon>
        <taxon>Propionibacteriales</taxon>
        <taxon>Propionibacteriaceae</taxon>
        <taxon>Naumannella</taxon>
    </lineage>
</organism>
<comment type="caution">
    <text evidence="2">The sequence shown here is derived from an EMBL/GenBank/DDBJ whole genome shotgun (WGS) entry which is preliminary data.</text>
</comment>
<accession>A0A7Z0D9B6</accession>
<feature type="domain" description="N-acetyltransferase" evidence="1">
    <location>
        <begin position="10"/>
        <end position="175"/>
    </location>
</feature>
<dbReference type="SUPFAM" id="SSF55729">
    <property type="entry name" value="Acyl-CoA N-acyltransferases (Nat)"/>
    <property type="match status" value="1"/>
</dbReference>
<dbReference type="InterPro" id="IPR016181">
    <property type="entry name" value="Acyl_CoA_acyltransferase"/>
</dbReference>
<evidence type="ECO:0000259" key="1">
    <source>
        <dbReference type="PROSITE" id="PS51186"/>
    </source>
</evidence>
<proteinExistence type="predicted"/>